<dbReference type="RefSeq" id="XP_018984448.1">
    <property type="nucleotide sequence ID" value="XM_019131220.1"/>
</dbReference>
<dbReference type="EMBL" id="KV454433">
    <property type="protein sequence ID" value="ODQ79120.1"/>
    <property type="molecule type" value="Genomic_DNA"/>
</dbReference>
<dbReference type="GeneID" id="30149073"/>
<sequence length="164" mass="17713">EALLMFFEEDFVPHAYLDALFQASLDESPGAAATPAGLKMLQAKSTALIAHLEFYSNELNRDLETQISGLTTSASSVISYNTQANDLVGTTRLEYYLETMANAVYTLGDNMAEVARTIAALGDASHSAADTDVLRQITQLQTAKANMLCVQNVFAVLRSIVAEN</sequence>
<dbReference type="STRING" id="984486.A0A1E3QNA7"/>
<proteinExistence type="predicted"/>
<gene>
    <name evidence="1" type="ORF">BABINDRAFT_19533</name>
</gene>
<feature type="non-terminal residue" evidence="1">
    <location>
        <position position="1"/>
    </location>
</feature>
<dbReference type="OrthoDB" id="4064682at2759"/>
<evidence type="ECO:0000313" key="2">
    <source>
        <dbReference type="Proteomes" id="UP000094336"/>
    </source>
</evidence>
<accession>A0A1E3QNA7</accession>
<protein>
    <submittedName>
        <fullName evidence="1">Uncharacterized protein</fullName>
    </submittedName>
</protein>
<organism evidence="1 2">
    <name type="scientific">Babjeviella inositovora NRRL Y-12698</name>
    <dbReference type="NCBI Taxonomy" id="984486"/>
    <lineage>
        <taxon>Eukaryota</taxon>
        <taxon>Fungi</taxon>
        <taxon>Dikarya</taxon>
        <taxon>Ascomycota</taxon>
        <taxon>Saccharomycotina</taxon>
        <taxon>Pichiomycetes</taxon>
        <taxon>Serinales incertae sedis</taxon>
        <taxon>Babjeviella</taxon>
    </lineage>
</organism>
<keyword evidence="2" id="KW-1185">Reference proteome</keyword>
<feature type="non-terminal residue" evidence="1">
    <location>
        <position position="164"/>
    </location>
</feature>
<reference evidence="2" key="1">
    <citation type="submission" date="2016-05" db="EMBL/GenBank/DDBJ databases">
        <title>Comparative genomics of biotechnologically important yeasts.</title>
        <authorList>
            <consortium name="DOE Joint Genome Institute"/>
            <person name="Riley R."/>
            <person name="Haridas S."/>
            <person name="Wolfe K.H."/>
            <person name="Lopes M.R."/>
            <person name="Hittinger C.T."/>
            <person name="Goker M."/>
            <person name="Salamov A."/>
            <person name="Wisecaver J."/>
            <person name="Long T.M."/>
            <person name="Aerts A.L."/>
            <person name="Barry K."/>
            <person name="Choi C."/>
            <person name="Clum A."/>
            <person name="Coughlan A.Y."/>
            <person name="Deshpande S."/>
            <person name="Douglass A.P."/>
            <person name="Hanson S.J."/>
            <person name="Klenk H.-P."/>
            <person name="Labutti K."/>
            <person name="Lapidus A."/>
            <person name="Lindquist E."/>
            <person name="Lipzen A."/>
            <person name="Meier-Kolthoff J.P."/>
            <person name="Ohm R.A."/>
            <person name="Otillar R.P."/>
            <person name="Pangilinan J."/>
            <person name="Peng Y."/>
            <person name="Rokas A."/>
            <person name="Rosa C.A."/>
            <person name="Scheuner C."/>
            <person name="Sibirny A.A."/>
            <person name="Slot J.C."/>
            <person name="Stielow J.B."/>
            <person name="Sun H."/>
            <person name="Kurtzman C.P."/>
            <person name="Blackwell M."/>
            <person name="Grigoriev I.V."/>
            <person name="Jeffries T.W."/>
        </authorList>
    </citation>
    <scope>NUCLEOTIDE SEQUENCE [LARGE SCALE GENOMIC DNA]</scope>
    <source>
        <strain evidence="2">NRRL Y-12698</strain>
    </source>
</reference>
<dbReference type="Gene3D" id="6.10.250.2790">
    <property type="match status" value="1"/>
</dbReference>
<dbReference type="Proteomes" id="UP000094336">
    <property type="component" value="Unassembled WGS sequence"/>
</dbReference>
<evidence type="ECO:0000313" key="1">
    <source>
        <dbReference type="EMBL" id="ODQ79120.1"/>
    </source>
</evidence>
<name>A0A1E3QNA7_9ASCO</name>
<dbReference type="AlphaFoldDB" id="A0A1E3QNA7"/>